<evidence type="ECO:0000313" key="6">
    <source>
        <dbReference type="EMBL" id="TSD13995.1"/>
    </source>
</evidence>
<dbReference type="GO" id="GO:0003904">
    <property type="term" value="F:deoxyribodipyrimidine photo-lyase activity"/>
    <property type="evidence" value="ECO:0007669"/>
    <property type="project" value="TreeGrafter"/>
</dbReference>
<dbReference type="PROSITE" id="PS51645">
    <property type="entry name" value="PHR_CRY_ALPHA_BETA"/>
    <property type="match status" value="1"/>
</dbReference>
<name>A0A554N9G4_9EURY</name>
<feature type="binding site" evidence="4">
    <location>
        <begin position="368"/>
        <end position="370"/>
    </location>
    <ligand>
        <name>FAD</name>
        <dbReference type="ChEBI" id="CHEBI:57692"/>
    </ligand>
</feature>
<evidence type="ECO:0000256" key="4">
    <source>
        <dbReference type="PIRSR" id="PIRSR602081-1"/>
    </source>
</evidence>
<dbReference type="SUPFAM" id="SSF52425">
    <property type="entry name" value="Cryptochrome/photolyase, N-terminal domain"/>
    <property type="match status" value="1"/>
</dbReference>
<dbReference type="PROSITE" id="PS00394">
    <property type="entry name" value="DNA_PHOTOLYASES_1_1"/>
    <property type="match status" value="1"/>
</dbReference>
<sequence>MDTDGRAADGSPSGAVVWHREDLRIRDHPAVTAATTHADVVLPLFVFDTGFYGDAGLACDARIRFLHECLLDLDDRYDTASAGHAGLTYGHGDPIPVLAAFIEAGWTVFAARTPTGRYGLERDEAASDLGVRFVSGDGLRRDVDRTRDGWSDHIEAWFEADPCEPSLSETTLAGLETGVTVDAIERWYDTDPRKSQVPSGGTTVAREKLERFVGQLGDYPGNISSPLDARDGCSGLSPYIRFGCLSTRQVYQYVHDHAPDGRGRDMFTSRLFWNRHYNQKLEDWPGWLDTAVNPELAGFNREEYDPELVAAWKEGRTGYPMVDASMRCLRGTGWLNFRMRAMCASVYYHLLQQPWRIGADWYHHHLIDSDAAINYTQWQSQAGLVGKPSLRLYNPRKQVRDQDPEGEWIRRWVPELEGLPAEHLPQPEKTPPNVQAECGVVIGDDPDADYPRPVVEYEAAKERFWRRYEDAKAAAAARLADEEVARRASLSRGIAGARAIAEKYGEESDDGGTQTDLTAF</sequence>
<dbReference type="RefSeq" id="WP_144262046.1">
    <property type="nucleotide sequence ID" value="NZ_QMDX01000005.1"/>
</dbReference>
<evidence type="ECO:0000256" key="3">
    <source>
        <dbReference type="ARBA" id="ARBA00022991"/>
    </source>
</evidence>
<dbReference type="Gene3D" id="1.25.40.80">
    <property type="match status" value="1"/>
</dbReference>
<organism evidence="6 7">
    <name type="scientific">Haloglomus irregulare</name>
    <dbReference type="NCBI Taxonomy" id="2234134"/>
    <lineage>
        <taxon>Archaea</taxon>
        <taxon>Methanobacteriati</taxon>
        <taxon>Methanobacteriota</taxon>
        <taxon>Stenosarchaea group</taxon>
        <taxon>Halobacteria</taxon>
        <taxon>Halobacteriales</taxon>
        <taxon>Natronomonadaceae</taxon>
        <taxon>Haloglomus</taxon>
    </lineage>
</organism>
<dbReference type="GO" id="GO:0071949">
    <property type="term" value="F:FAD binding"/>
    <property type="evidence" value="ECO:0007669"/>
    <property type="project" value="TreeGrafter"/>
</dbReference>
<proteinExistence type="predicted"/>
<dbReference type="GO" id="GO:0006950">
    <property type="term" value="P:response to stress"/>
    <property type="evidence" value="ECO:0007669"/>
    <property type="project" value="UniProtKB-ARBA"/>
</dbReference>
<dbReference type="InterPro" id="IPR006050">
    <property type="entry name" value="DNA_photolyase_N"/>
</dbReference>
<dbReference type="GO" id="GO:0009416">
    <property type="term" value="P:response to light stimulus"/>
    <property type="evidence" value="ECO:0007669"/>
    <property type="project" value="TreeGrafter"/>
</dbReference>
<keyword evidence="6" id="KW-0456">Lyase</keyword>
<evidence type="ECO:0000256" key="2">
    <source>
        <dbReference type="ARBA" id="ARBA00022827"/>
    </source>
</evidence>
<dbReference type="Proteomes" id="UP000319894">
    <property type="component" value="Unassembled WGS sequence"/>
</dbReference>
<comment type="caution">
    <text evidence="6">The sequence shown here is derived from an EMBL/GenBank/DDBJ whole genome shotgun (WGS) entry which is preliminary data.</text>
</comment>
<accession>A0A554N9G4</accession>
<dbReference type="EMBL" id="QMDX01000005">
    <property type="protein sequence ID" value="TSD13995.1"/>
    <property type="molecule type" value="Genomic_DNA"/>
</dbReference>
<dbReference type="InParanoid" id="A0A554N9G4"/>
<dbReference type="AlphaFoldDB" id="A0A554N9G4"/>
<protein>
    <submittedName>
        <fullName evidence="6">Deoxyribodipyrimidine photo-lyase/cryptochrome family protein</fullName>
    </submittedName>
</protein>
<keyword evidence="1 4" id="KW-0285">Flavoprotein</keyword>
<comment type="cofactor">
    <cofactor evidence="4">
        <name>FAD</name>
        <dbReference type="ChEBI" id="CHEBI:57692"/>
    </cofactor>
    <text evidence="4">Binds 1 FAD per subunit.</text>
</comment>
<reference evidence="6 7" key="1">
    <citation type="submission" date="2018-06" db="EMBL/GenBank/DDBJ databases">
        <title>Natronomonas sp. F16-60 a new haloarchaeon isolated from a solar saltern of Isla Cristina, Huelva, Spain.</title>
        <authorList>
            <person name="Duran-Viseras A."/>
            <person name="Sanchez-Porro C."/>
            <person name="Ventosa A."/>
        </authorList>
    </citation>
    <scope>NUCLEOTIDE SEQUENCE [LARGE SCALE GENOMIC DNA]</scope>
    <source>
        <strain evidence="6 7">F16-60</strain>
    </source>
</reference>
<dbReference type="InterPro" id="IPR036155">
    <property type="entry name" value="Crypto/Photolyase_N_sf"/>
</dbReference>
<dbReference type="Gene3D" id="1.10.579.10">
    <property type="entry name" value="DNA Cyclobutane Dipyrimidine Photolyase, subunit A, domain 3"/>
    <property type="match status" value="1"/>
</dbReference>
<feature type="binding site" evidence="4">
    <location>
        <position position="267"/>
    </location>
    <ligand>
        <name>FAD</name>
        <dbReference type="ChEBI" id="CHEBI:57692"/>
    </ligand>
</feature>
<evidence type="ECO:0000313" key="7">
    <source>
        <dbReference type="Proteomes" id="UP000319894"/>
    </source>
</evidence>
<keyword evidence="7" id="KW-1185">Reference proteome</keyword>
<dbReference type="PANTHER" id="PTHR11455:SF9">
    <property type="entry name" value="CRYPTOCHROME CIRCADIAN CLOCK 5 ISOFORM X1"/>
    <property type="match status" value="1"/>
</dbReference>
<dbReference type="PANTHER" id="PTHR11455">
    <property type="entry name" value="CRYPTOCHROME"/>
    <property type="match status" value="1"/>
</dbReference>
<evidence type="ECO:0000256" key="1">
    <source>
        <dbReference type="ARBA" id="ARBA00022630"/>
    </source>
</evidence>
<keyword evidence="3" id="KW-0157">Chromophore</keyword>
<dbReference type="InterPro" id="IPR002081">
    <property type="entry name" value="Cryptochrome/DNA_photolyase_1"/>
</dbReference>
<dbReference type="InterPro" id="IPR036134">
    <property type="entry name" value="Crypto/Photolyase_FAD-like_sf"/>
</dbReference>
<dbReference type="GO" id="GO:0003677">
    <property type="term" value="F:DNA binding"/>
    <property type="evidence" value="ECO:0007669"/>
    <property type="project" value="TreeGrafter"/>
</dbReference>
<dbReference type="Pfam" id="PF03441">
    <property type="entry name" value="FAD_binding_7"/>
    <property type="match status" value="1"/>
</dbReference>
<dbReference type="InterPro" id="IPR018394">
    <property type="entry name" value="DNA_photolyase_1_CS_C"/>
</dbReference>
<keyword evidence="2 4" id="KW-0274">FAD</keyword>
<dbReference type="SUPFAM" id="SSF48173">
    <property type="entry name" value="Cryptochrome/photolyase FAD-binding domain"/>
    <property type="match status" value="1"/>
</dbReference>
<evidence type="ECO:0000259" key="5">
    <source>
        <dbReference type="PROSITE" id="PS51645"/>
    </source>
</evidence>
<dbReference type="InterPro" id="IPR005101">
    <property type="entry name" value="Cryptochr/Photolyase_FAD-bd"/>
</dbReference>
<dbReference type="Gene3D" id="3.40.50.620">
    <property type="entry name" value="HUPs"/>
    <property type="match status" value="1"/>
</dbReference>
<dbReference type="Pfam" id="PF00875">
    <property type="entry name" value="DNA_photolyase"/>
    <property type="match status" value="1"/>
</dbReference>
<dbReference type="InterPro" id="IPR014729">
    <property type="entry name" value="Rossmann-like_a/b/a_fold"/>
</dbReference>
<gene>
    <name evidence="6" type="ORF">DP107_10155</name>
</gene>
<feature type="binding site" evidence="4">
    <location>
        <position position="219"/>
    </location>
    <ligand>
        <name>FAD</name>
        <dbReference type="ChEBI" id="CHEBI:57692"/>
    </ligand>
</feature>
<dbReference type="OrthoDB" id="11721at2157"/>
<feature type="domain" description="Photolyase/cryptochrome alpha/beta" evidence="5">
    <location>
        <begin position="13"/>
        <end position="139"/>
    </location>
</feature>
<dbReference type="GO" id="GO:0006139">
    <property type="term" value="P:nucleobase-containing compound metabolic process"/>
    <property type="evidence" value="ECO:0007669"/>
    <property type="project" value="UniProtKB-ARBA"/>
</dbReference>